<dbReference type="EMBL" id="PKKO01000002">
    <property type="protein sequence ID" value="PKY72726.1"/>
    <property type="molecule type" value="Genomic_DNA"/>
</dbReference>
<dbReference type="RefSeq" id="WP_024331060.1">
    <property type="nucleotide sequence ID" value="NZ_JASOXK010000002.1"/>
</dbReference>
<evidence type="ECO:0000256" key="1">
    <source>
        <dbReference type="ARBA" id="ARBA00022679"/>
    </source>
</evidence>
<keyword evidence="1 4" id="KW-0808">Transferase</keyword>
<protein>
    <submittedName>
        <fullName evidence="4">GNAT family N-acetyltransferase</fullName>
    </submittedName>
</protein>
<dbReference type="PROSITE" id="PS51186">
    <property type="entry name" value="GNAT"/>
    <property type="match status" value="1"/>
</dbReference>
<dbReference type="Pfam" id="PF13673">
    <property type="entry name" value="Acetyltransf_10"/>
    <property type="match status" value="1"/>
</dbReference>
<dbReference type="STRING" id="33007.HMPREF3198_01522"/>
<dbReference type="PANTHER" id="PTHR43800:SF1">
    <property type="entry name" value="PEPTIDYL-LYSINE N-ACETYLTRANSFERASE YJAB"/>
    <property type="match status" value="1"/>
</dbReference>
<proteinExistence type="predicted"/>
<name>A0A2I1INM5_9ACTO</name>
<dbReference type="PANTHER" id="PTHR43800">
    <property type="entry name" value="PEPTIDYL-LYSINE N-ACETYLTRANSFERASE YJAB"/>
    <property type="match status" value="1"/>
</dbReference>
<dbReference type="InterPro" id="IPR016181">
    <property type="entry name" value="Acyl_CoA_acyltransferase"/>
</dbReference>
<dbReference type="GO" id="GO:0016747">
    <property type="term" value="F:acyltransferase activity, transferring groups other than amino-acyl groups"/>
    <property type="evidence" value="ECO:0007669"/>
    <property type="project" value="InterPro"/>
</dbReference>
<dbReference type="SUPFAM" id="SSF55729">
    <property type="entry name" value="Acyl-CoA N-acyltransferases (Nat)"/>
    <property type="match status" value="1"/>
</dbReference>
<dbReference type="InterPro" id="IPR000182">
    <property type="entry name" value="GNAT_dom"/>
</dbReference>
<dbReference type="Proteomes" id="UP000235122">
    <property type="component" value="Unassembled WGS sequence"/>
</dbReference>
<keyword evidence="2" id="KW-0012">Acyltransferase</keyword>
<feature type="domain" description="N-acetyltransferase" evidence="3">
    <location>
        <begin position="5"/>
        <end position="153"/>
    </location>
</feature>
<dbReference type="AlphaFoldDB" id="A0A2I1INM5"/>
<comment type="caution">
    <text evidence="4">The sequence shown here is derived from an EMBL/GenBank/DDBJ whole genome shotgun (WGS) entry which is preliminary data.</text>
</comment>
<dbReference type="CDD" id="cd04301">
    <property type="entry name" value="NAT_SF"/>
    <property type="match status" value="1"/>
</dbReference>
<accession>A0A2I1INM5</accession>
<evidence type="ECO:0000256" key="2">
    <source>
        <dbReference type="ARBA" id="ARBA00023315"/>
    </source>
</evidence>
<organism evidence="4 5">
    <name type="scientific">Winkia neuii</name>
    <dbReference type="NCBI Taxonomy" id="33007"/>
    <lineage>
        <taxon>Bacteria</taxon>
        <taxon>Bacillati</taxon>
        <taxon>Actinomycetota</taxon>
        <taxon>Actinomycetes</taxon>
        <taxon>Actinomycetales</taxon>
        <taxon>Actinomycetaceae</taxon>
        <taxon>Winkia</taxon>
    </lineage>
</organism>
<gene>
    <name evidence="4" type="ORF">CYJ19_03515</name>
</gene>
<sequence>MGQATLVEACAANRTEDLIDELAQVWVSSVRASHLFLSEADIDEIKQVLPQAFTGIEHLVVARDREGRAVGFMGAQACRLEMLFIAAPFRGAGFGTKLLNLAIKDYGVTELTVNEENPLAVKFYSRHGFSIYKRSEIDEEGRPFSLLYMKRRPSIGN</sequence>
<dbReference type="GeneID" id="35867837"/>
<keyword evidence="5" id="KW-1185">Reference proteome</keyword>
<evidence type="ECO:0000313" key="4">
    <source>
        <dbReference type="EMBL" id="PKY72726.1"/>
    </source>
</evidence>
<evidence type="ECO:0000313" key="5">
    <source>
        <dbReference type="Proteomes" id="UP000235122"/>
    </source>
</evidence>
<evidence type="ECO:0000259" key="3">
    <source>
        <dbReference type="PROSITE" id="PS51186"/>
    </source>
</evidence>
<dbReference type="Gene3D" id="3.40.630.30">
    <property type="match status" value="1"/>
</dbReference>
<reference evidence="4 5" key="1">
    <citation type="submission" date="2017-12" db="EMBL/GenBank/DDBJ databases">
        <title>Phylogenetic diversity of female urinary microbiome.</title>
        <authorList>
            <person name="Thomas-White K."/>
            <person name="Wolfe A.J."/>
        </authorList>
    </citation>
    <scope>NUCLEOTIDE SEQUENCE [LARGE SCALE GENOMIC DNA]</scope>
    <source>
        <strain evidence="4 5">UMB0402</strain>
    </source>
</reference>